<proteinExistence type="predicted"/>
<dbReference type="Pfam" id="PF14539">
    <property type="entry name" value="DUF4442"/>
    <property type="match status" value="1"/>
</dbReference>
<dbReference type="EMBL" id="AP024828">
    <property type="protein sequence ID" value="BCZ24223.1"/>
    <property type="molecule type" value="Genomic_DNA"/>
</dbReference>
<evidence type="ECO:0000313" key="2">
    <source>
        <dbReference type="Proteomes" id="UP000826012"/>
    </source>
</evidence>
<reference evidence="1 2" key="2">
    <citation type="submission" date="2021-07" db="EMBL/GenBank/DDBJ databases">
        <authorList>
            <person name="Matsumoto Y."/>
            <person name="Motooka D."/>
            <person name="Nakamura S."/>
        </authorList>
    </citation>
    <scope>NUCLEOTIDE SEQUENCE [LARGE SCALE GENOMIC DNA]</scope>
    <source>
        <strain evidence="1 2">TY59</strain>
    </source>
</reference>
<accession>A0ABM7T0R7</accession>
<name>A0ABM7T0R7_9MYCO</name>
<protein>
    <submittedName>
        <fullName evidence="1">Thioesterase</fullName>
    </submittedName>
</protein>
<dbReference type="InterPro" id="IPR029069">
    <property type="entry name" value="HotDog_dom_sf"/>
</dbReference>
<evidence type="ECO:0000313" key="1">
    <source>
        <dbReference type="EMBL" id="BCZ24223.1"/>
    </source>
</evidence>
<gene>
    <name evidence="1" type="ORF">MTY59_40780</name>
</gene>
<sequence>MTGPKAVTAPSFTLGIWNRLQQFPFGNKIFSWAVCWKAPYFSSVHPTITVLQPCRCEVRAPNRRGSHNHLGTYHAIASCNLAELAAGMMTEATLPTTHRWIPVGMTVQYLAKAGTDMHATASLDSMPELGDEPTTLVVPVQVTTADGTLAVRAEITMHISPRPSRRG</sequence>
<reference evidence="1 2" key="1">
    <citation type="submission" date="2021-07" db="EMBL/GenBank/DDBJ databases">
        <title>Complete genome sequence of nontuberculous Mycobacterium sp. TY59.</title>
        <authorList>
            <person name="Fukushima K."/>
        </authorList>
    </citation>
    <scope>NUCLEOTIDE SEQUENCE [LARGE SCALE GENOMIC DNA]</scope>
    <source>
        <strain evidence="1 2">TY59</strain>
    </source>
</reference>
<dbReference type="Gene3D" id="3.10.129.10">
    <property type="entry name" value="Hotdog Thioesterase"/>
    <property type="match status" value="1"/>
</dbReference>
<dbReference type="InterPro" id="IPR027961">
    <property type="entry name" value="DUF4442"/>
</dbReference>
<dbReference type="RefSeq" id="WP_221042749.1">
    <property type="nucleotide sequence ID" value="NZ_AP024828.1"/>
</dbReference>
<dbReference type="SUPFAM" id="SSF54637">
    <property type="entry name" value="Thioesterase/thiol ester dehydrase-isomerase"/>
    <property type="match status" value="1"/>
</dbReference>
<dbReference type="CDD" id="cd03443">
    <property type="entry name" value="PaaI_thioesterase"/>
    <property type="match status" value="1"/>
</dbReference>
<dbReference type="Proteomes" id="UP000826012">
    <property type="component" value="Chromosome"/>
</dbReference>
<organism evidence="1 2">
    <name type="scientific">Mycobacterium senriense</name>
    <dbReference type="NCBI Taxonomy" id="2775496"/>
    <lineage>
        <taxon>Bacteria</taxon>
        <taxon>Bacillati</taxon>
        <taxon>Actinomycetota</taxon>
        <taxon>Actinomycetes</taxon>
        <taxon>Mycobacteriales</taxon>
        <taxon>Mycobacteriaceae</taxon>
        <taxon>Mycobacterium</taxon>
        <taxon>Mycobacterium avium complex (MAC)</taxon>
    </lineage>
</organism>
<keyword evidence="2" id="KW-1185">Reference proteome</keyword>